<feature type="non-terminal residue" evidence="2">
    <location>
        <position position="72"/>
    </location>
</feature>
<evidence type="ECO:0000256" key="1">
    <source>
        <dbReference type="SAM" id="MobiDB-lite"/>
    </source>
</evidence>
<name>A0A821ZGR6_9BILA</name>
<feature type="compositionally biased region" description="Basic and acidic residues" evidence="1">
    <location>
        <begin position="26"/>
        <end position="41"/>
    </location>
</feature>
<proteinExistence type="predicted"/>
<dbReference type="EMBL" id="CAJOBP010102117">
    <property type="protein sequence ID" value="CAF4979073.1"/>
    <property type="molecule type" value="Genomic_DNA"/>
</dbReference>
<reference evidence="2" key="1">
    <citation type="submission" date="2021-02" db="EMBL/GenBank/DDBJ databases">
        <authorList>
            <person name="Nowell W R."/>
        </authorList>
    </citation>
    <scope>NUCLEOTIDE SEQUENCE</scope>
</reference>
<dbReference type="AlphaFoldDB" id="A0A821ZGR6"/>
<feature type="region of interest" description="Disordered" evidence="1">
    <location>
        <begin position="26"/>
        <end position="72"/>
    </location>
</feature>
<protein>
    <submittedName>
        <fullName evidence="2">Uncharacterized protein</fullName>
    </submittedName>
</protein>
<evidence type="ECO:0000313" key="3">
    <source>
        <dbReference type="Proteomes" id="UP000663873"/>
    </source>
</evidence>
<gene>
    <name evidence="2" type="ORF">UJA718_LOCUS49203</name>
</gene>
<organism evidence="2 3">
    <name type="scientific">Rotaria socialis</name>
    <dbReference type="NCBI Taxonomy" id="392032"/>
    <lineage>
        <taxon>Eukaryota</taxon>
        <taxon>Metazoa</taxon>
        <taxon>Spiralia</taxon>
        <taxon>Gnathifera</taxon>
        <taxon>Rotifera</taxon>
        <taxon>Eurotatoria</taxon>
        <taxon>Bdelloidea</taxon>
        <taxon>Philodinida</taxon>
        <taxon>Philodinidae</taxon>
        <taxon>Rotaria</taxon>
    </lineage>
</organism>
<feature type="compositionally biased region" description="Polar residues" evidence="1">
    <location>
        <begin position="42"/>
        <end position="72"/>
    </location>
</feature>
<accession>A0A821ZGR6</accession>
<comment type="caution">
    <text evidence="2">The sequence shown here is derived from an EMBL/GenBank/DDBJ whole genome shotgun (WGS) entry which is preliminary data.</text>
</comment>
<feature type="non-terminal residue" evidence="2">
    <location>
        <position position="1"/>
    </location>
</feature>
<evidence type="ECO:0000313" key="2">
    <source>
        <dbReference type="EMBL" id="CAF4979073.1"/>
    </source>
</evidence>
<dbReference type="Proteomes" id="UP000663873">
    <property type="component" value="Unassembled WGS sequence"/>
</dbReference>
<sequence>TFGKNSPNEIIAIVRVPELKNMRHGISEPELNKNIKQDTGRSRLQSQRVYATSYTPPSINENYRQQPNQSRI</sequence>
<keyword evidence="3" id="KW-1185">Reference proteome</keyword>